<dbReference type="Pfam" id="PF17876">
    <property type="entry name" value="CSD2"/>
    <property type="match status" value="1"/>
</dbReference>
<keyword evidence="4 8" id="KW-0540">Nuclease</keyword>
<dbReference type="NCBIfam" id="TIGR00358">
    <property type="entry name" value="3_prime_RNase"/>
    <property type="match status" value="1"/>
</dbReference>
<dbReference type="OrthoDB" id="9764149at2"/>
<name>A0A1H3RP19_9FIRM</name>
<dbReference type="EMBL" id="FNQE01000029">
    <property type="protein sequence ID" value="SDZ26981.1"/>
    <property type="molecule type" value="Genomic_DNA"/>
</dbReference>
<dbReference type="EC" id="3.1.13.1" evidence="8"/>
<evidence type="ECO:0000313" key="10">
    <source>
        <dbReference type="EMBL" id="SDZ26981.1"/>
    </source>
</evidence>
<dbReference type="Pfam" id="PF00773">
    <property type="entry name" value="RNB"/>
    <property type="match status" value="1"/>
</dbReference>
<comment type="similarity">
    <text evidence="8">Belongs to the RNR ribonuclease family. RNase R subfamily.</text>
</comment>
<comment type="subcellular location">
    <subcellularLocation>
        <location evidence="2 8">Cytoplasm</location>
    </subcellularLocation>
</comment>
<sequence length="705" mass="81694">MNTKSKVVEFMEKQAYKPMLREELARAFEIDSVDYRDFYKLLDEMEKEGLIIKTHKDRYGIPEKMNLVVGKLQCNQRGFGFVIPDNKELKDVFISSDDMNGALHGDKVVARLISKNGEGRSQEGEIIRILERVNKTVVGTFENSKNFGFVIPSDTRINMDIFIPKSDINNAKTNQIVIVEITKWPEKRRNPEGRIVEILGHKNDTGTDILAIIKKYGLPENFPEEVIAEAERIPEEIHEAEIKRRLDLRDKTIITIDGADAKDLDDAISIEKLNNGNYKLGVHIADVTYYVRENSPLDKEALKRGTSVYLVDRVIPMLPKKLSNGVCSLHPGEPRLTLSVFMEINKSGKVVDHQIVETVIESKERLVYDNISDLLEHNDQEQLGRYAHILDDLKLMEELCHILTKKREERGSIDFDFPEAKIILDKKGHPIEVKKFDRRIANRMIEEFMLISNETVAEYMYWADIPFLYRIHEDPDMEKINEFNKFIHNFGYHLKGTQEIHPKELQELIKKIENTREENIINTLMLRSLRKAKYSSEPEGHFGLAAKYYSHFTAPIRRYPDLQIHRIIKEFINNKINEKRIGKLNSILPKVAEQSSTTERIADEASRETDDLKKVEYMSSRIGEEYEGIISGVMPFGIFVELDNTIEGLVHISSLIDDYYEYDQPNYRFIGRRTNKIYRIGDKVNIKVVGTNIANRQIDFNIIQD</sequence>
<dbReference type="Pfam" id="PF00575">
    <property type="entry name" value="S1"/>
    <property type="match status" value="1"/>
</dbReference>
<dbReference type="InterPro" id="IPR012340">
    <property type="entry name" value="NA-bd_OB-fold"/>
</dbReference>
<comment type="function">
    <text evidence="8">3'-5' exoribonuclease that releases 5'-nucleoside monophosphates and is involved in maturation of structured RNAs.</text>
</comment>
<evidence type="ECO:0000256" key="3">
    <source>
        <dbReference type="ARBA" id="ARBA00022490"/>
    </source>
</evidence>
<feature type="domain" description="S1 motif" evidence="9">
    <location>
        <begin position="623"/>
        <end position="703"/>
    </location>
</feature>
<evidence type="ECO:0000313" key="11">
    <source>
        <dbReference type="Proteomes" id="UP000198625"/>
    </source>
</evidence>
<dbReference type="InterPro" id="IPR022966">
    <property type="entry name" value="RNase_II/R_CS"/>
</dbReference>
<dbReference type="NCBIfam" id="TIGR02063">
    <property type="entry name" value="RNase_R"/>
    <property type="match status" value="1"/>
</dbReference>
<dbReference type="InterPro" id="IPR040476">
    <property type="entry name" value="CSD2"/>
</dbReference>
<dbReference type="CDD" id="cd04471">
    <property type="entry name" value="S1_RNase_R"/>
    <property type="match status" value="1"/>
</dbReference>
<keyword evidence="7 8" id="KW-0694">RNA-binding</keyword>
<gene>
    <name evidence="8" type="primary">rnr</name>
    <name evidence="10" type="ORF">SAMN05660462_02462</name>
</gene>
<dbReference type="SMART" id="SM00955">
    <property type="entry name" value="RNB"/>
    <property type="match status" value="1"/>
</dbReference>
<dbReference type="InterPro" id="IPR004476">
    <property type="entry name" value="RNase_II/RNase_R"/>
</dbReference>
<keyword evidence="5 8" id="KW-0378">Hydrolase</keyword>
<dbReference type="InterPro" id="IPR001900">
    <property type="entry name" value="RNase_II/R"/>
</dbReference>
<dbReference type="InterPro" id="IPR050180">
    <property type="entry name" value="RNR_Ribonuclease"/>
</dbReference>
<evidence type="ECO:0000256" key="2">
    <source>
        <dbReference type="ARBA" id="ARBA00004496"/>
    </source>
</evidence>
<dbReference type="GO" id="GO:0005829">
    <property type="term" value="C:cytosol"/>
    <property type="evidence" value="ECO:0007669"/>
    <property type="project" value="TreeGrafter"/>
</dbReference>
<dbReference type="InterPro" id="IPR013223">
    <property type="entry name" value="RNase_B_OB_dom"/>
</dbReference>
<dbReference type="GO" id="GO:0006402">
    <property type="term" value="P:mRNA catabolic process"/>
    <property type="evidence" value="ECO:0007669"/>
    <property type="project" value="TreeGrafter"/>
</dbReference>
<dbReference type="STRING" id="415015.SAMN05660462_02462"/>
<dbReference type="FunFam" id="2.40.50.140:FF:000219">
    <property type="entry name" value="Ribonuclease R"/>
    <property type="match status" value="1"/>
</dbReference>
<dbReference type="SUPFAM" id="SSF50249">
    <property type="entry name" value="Nucleic acid-binding proteins"/>
    <property type="match status" value="4"/>
</dbReference>
<evidence type="ECO:0000256" key="8">
    <source>
        <dbReference type="HAMAP-Rule" id="MF_01895"/>
    </source>
</evidence>
<dbReference type="PANTHER" id="PTHR23355:SF9">
    <property type="entry name" value="DIS3-LIKE EXONUCLEASE 2"/>
    <property type="match status" value="1"/>
</dbReference>
<dbReference type="PROSITE" id="PS50126">
    <property type="entry name" value="S1"/>
    <property type="match status" value="1"/>
</dbReference>
<dbReference type="InterPro" id="IPR011805">
    <property type="entry name" value="RNase_R"/>
</dbReference>
<dbReference type="InterPro" id="IPR003029">
    <property type="entry name" value="S1_domain"/>
</dbReference>
<proteinExistence type="inferred from homology"/>
<dbReference type="SMART" id="SM00357">
    <property type="entry name" value="CSP"/>
    <property type="match status" value="2"/>
</dbReference>
<dbReference type="GO" id="GO:0003723">
    <property type="term" value="F:RNA binding"/>
    <property type="evidence" value="ECO:0007669"/>
    <property type="project" value="UniProtKB-UniRule"/>
</dbReference>
<dbReference type="PROSITE" id="PS01175">
    <property type="entry name" value="RIBONUCLEASE_II"/>
    <property type="match status" value="1"/>
</dbReference>
<evidence type="ECO:0000259" key="9">
    <source>
        <dbReference type="PROSITE" id="PS50126"/>
    </source>
</evidence>
<evidence type="ECO:0000256" key="1">
    <source>
        <dbReference type="ARBA" id="ARBA00001849"/>
    </source>
</evidence>
<evidence type="ECO:0000256" key="5">
    <source>
        <dbReference type="ARBA" id="ARBA00022801"/>
    </source>
</evidence>
<keyword evidence="3 8" id="KW-0963">Cytoplasm</keyword>
<reference evidence="11" key="1">
    <citation type="submission" date="2016-10" db="EMBL/GenBank/DDBJ databases">
        <authorList>
            <person name="Varghese N."/>
            <person name="Submissions S."/>
        </authorList>
    </citation>
    <scope>NUCLEOTIDE SEQUENCE [LARGE SCALE GENOMIC DNA]</scope>
    <source>
        <strain evidence="11">DSM 21650</strain>
    </source>
</reference>
<keyword evidence="6 8" id="KW-0269">Exonuclease</keyword>
<dbReference type="Gene3D" id="2.40.50.140">
    <property type="entry name" value="Nucleic acid-binding proteins"/>
    <property type="match status" value="3"/>
</dbReference>
<evidence type="ECO:0000256" key="7">
    <source>
        <dbReference type="ARBA" id="ARBA00022884"/>
    </source>
</evidence>
<dbReference type="AlphaFoldDB" id="A0A1H3RP19"/>
<dbReference type="Pfam" id="PF08206">
    <property type="entry name" value="OB_RNB"/>
    <property type="match status" value="1"/>
</dbReference>
<dbReference type="InterPro" id="IPR011129">
    <property type="entry name" value="CSD"/>
</dbReference>
<comment type="catalytic activity">
    <reaction evidence="1 8">
        <text>Exonucleolytic cleavage in the 3'- to 5'-direction to yield nucleoside 5'-phosphates.</text>
        <dbReference type="EC" id="3.1.13.1"/>
    </reaction>
</comment>
<keyword evidence="11" id="KW-1185">Reference proteome</keyword>
<evidence type="ECO:0000256" key="4">
    <source>
        <dbReference type="ARBA" id="ARBA00022722"/>
    </source>
</evidence>
<organism evidence="10 11">
    <name type="scientific">Proteiniborus ethanoligenes</name>
    <dbReference type="NCBI Taxonomy" id="415015"/>
    <lineage>
        <taxon>Bacteria</taxon>
        <taxon>Bacillati</taxon>
        <taxon>Bacillota</taxon>
        <taxon>Clostridia</taxon>
        <taxon>Eubacteriales</taxon>
        <taxon>Proteiniborus</taxon>
    </lineage>
</organism>
<evidence type="ECO:0000256" key="6">
    <source>
        <dbReference type="ARBA" id="ARBA00022839"/>
    </source>
</evidence>
<dbReference type="Proteomes" id="UP000198625">
    <property type="component" value="Unassembled WGS sequence"/>
</dbReference>
<accession>A0A1H3RP19</accession>
<dbReference type="RefSeq" id="WP_091731767.1">
    <property type="nucleotide sequence ID" value="NZ_FNQE01000029.1"/>
</dbReference>
<protein>
    <recommendedName>
        <fullName evidence="8">Ribonuclease R</fullName>
        <shortName evidence="8">RNase R</shortName>
        <ecNumber evidence="8">3.1.13.1</ecNumber>
    </recommendedName>
</protein>
<dbReference type="SMART" id="SM00316">
    <property type="entry name" value="S1"/>
    <property type="match status" value="2"/>
</dbReference>
<dbReference type="HAMAP" id="MF_01895">
    <property type="entry name" value="RNase_R"/>
    <property type="match status" value="1"/>
</dbReference>
<dbReference type="PANTHER" id="PTHR23355">
    <property type="entry name" value="RIBONUCLEASE"/>
    <property type="match status" value="1"/>
</dbReference>
<dbReference type="GO" id="GO:0008859">
    <property type="term" value="F:exoribonuclease II activity"/>
    <property type="evidence" value="ECO:0007669"/>
    <property type="project" value="UniProtKB-UniRule"/>
</dbReference>